<dbReference type="AlphaFoldDB" id="A0A232M5W2"/>
<accession>A0A232M5W2</accession>
<dbReference type="PANTHER" id="PTHR28002:SF1">
    <property type="entry name" value="MIOREX COMPLEX COMPONENT 11"/>
    <property type="match status" value="1"/>
</dbReference>
<dbReference type="InterPro" id="IPR018811">
    <property type="entry name" value="MRX11"/>
</dbReference>
<evidence type="ECO:0000313" key="2">
    <source>
        <dbReference type="Proteomes" id="UP000243515"/>
    </source>
</evidence>
<dbReference type="GO" id="GO:0005739">
    <property type="term" value="C:mitochondrion"/>
    <property type="evidence" value="ECO:0007669"/>
    <property type="project" value="TreeGrafter"/>
</dbReference>
<sequence length="215" mass="23780">MSLRSSLSLPPVLHLSSRRSLRRFFSTSPPPPKTSASDPRFRLQRLNERLPAFLRRYTTPLLRAPVTHITSFLILHEITAVVPLFGLVAAFHYGGWMPDLTGDERGPLDEGLNRFGRWLRKKGWVEERDADIVAASCSSVDANVGRIPTDANAAGAMENKGTRLILEFATAYAITKALLPIRIIASAWATPWFARVAVGPLGRGIGATLRRAKRQ</sequence>
<dbReference type="Proteomes" id="UP000243515">
    <property type="component" value="Unassembled WGS sequence"/>
</dbReference>
<organism evidence="1 2">
    <name type="scientific">Elaphomyces granulatus</name>
    <dbReference type="NCBI Taxonomy" id="519963"/>
    <lineage>
        <taxon>Eukaryota</taxon>
        <taxon>Fungi</taxon>
        <taxon>Dikarya</taxon>
        <taxon>Ascomycota</taxon>
        <taxon>Pezizomycotina</taxon>
        <taxon>Eurotiomycetes</taxon>
        <taxon>Eurotiomycetidae</taxon>
        <taxon>Eurotiales</taxon>
        <taxon>Elaphomycetaceae</taxon>
        <taxon>Elaphomyces</taxon>
    </lineage>
</organism>
<name>A0A232M5W2_9EURO</name>
<dbReference type="Pfam" id="PF10306">
    <property type="entry name" value="FLILHELTA"/>
    <property type="match status" value="1"/>
</dbReference>
<keyword evidence="2" id="KW-1185">Reference proteome</keyword>
<protein>
    <submittedName>
        <fullName evidence="1">Uncharacterized protein</fullName>
    </submittedName>
</protein>
<reference evidence="1 2" key="1">
    <citation type="journal article" date="2015" name="Environ. Microbiol.">
        <title>Metagenome sequence of Elaphomyces granulatus from sporocarp tissue reveals Ascomycota ectomycorrhizal fingerprints of genome expansion and a Proteobacteria-rich microbiome.</title>
        <authorList>
            <person name="Quandt C.A."/>
            <person name="Kohler A."/>
            <person name="Hesse C.N."/>
            <person name="Sharpton T.J."/>
            <person name="Martin F."/>
            <person name="Spatafora J.W."/>
        </authorList>
    </citation>
    <scope>NUCLEOTIDE SEQUENCE [LARGE SCALE GENOMIC DNA]</scope>
    <source>
        <strain evidence="1 2">OSC145934</strain>
    </source>
</reference>
<comment type="caution">
    <text evidence="1">The sequence shown here is derived from an EMBL/GenBank/DDBJ whole genome shotgun (WGS) entry which is preliminary data.</text>
</comment>
<dbReference type="EMBL" id="NPHW01002286">
    <property type="protein sequence ID" value="OXV11805.1"/>
    <property type="molecule type" value="Genomic_DNA"/>
</dbReference>
<evidence type="ECO:0000313" key="1">
    <source>
        <dbReference type="EMBL" id="OXV11805.1"/>
    </source>
</evidence>
<dbReference type="PANTHER" id="PTHR28002">
    <property type="entry name" value="MIOREX COMPLEX COMPONENT 11"/>
    <property type="match status" value="1"/>
</dbReference>
<proteinExistence type="predicted"/>
<gene>
    <name evidence="1" type="ORF">Egran_00431</name>
</gene>
<dbReference type="OrthoDB" id="5580261at2759"/>